<dbReference type="PANTHER" id="PTHR33909:SF1">
    <property type="entry name" value="SEC TRANSLOCON ACCESSORY COMPLEX SUBUNIT YAJC"/>
    <property type="match status" value="1"/>
</dbReference>
<evidence type="ECO:0000256" key="5">
    <source>
        <dbReference type="ARBA" id="ARBA00022475"/>
    </source>
</evidence>
<comment type="subcellular location">
    <subcellularLocation>
        <location evidence="1">Cell membrane</location>
        <topology evidence="1">Single-pass membrane protein</topology>
    </subcellularLocation>
</comment>
<evidence type="ECO:0000256" key="10">
    <source>
        <dbReference type="ARBA" id="ARBA00023136"/>
    </source>
</evidence>
<evidence type="ECO:0000256" key="3">
    <source>
        <dbReference type="ARBA" id="ARBA00014962"/>
    </source>
</evidence>
<evidence type="ECO:0000256" key="6">
    <source>
        <dbReference type="ARBA" id="ARBA00022692"/>
    </source>
</evidence>
<dbReference type="AlphaFoldDB" id="F4MMK5"/>
<evidence type="ECO:0000256" key="4">
    <source>
        <dbReference type="ARBA" id="ARBA00022448"/>
    </source>
</evidence>
<reference evidence="11" key="2">
    <citation type="journal article" date="2012" name="Environ. Microbiol.">
        <title>Genomic content of uncultured Bacteroidetes from contrasting oceanic provinces in the North Atlantic Ocean.</title>
        <authorList>
            <person name="Gomez-Pereira P.R."/>
            <person name="Schuler M."/>
            <person name="Fuchs B.M."/>
            <person name="Bennke C."/>
            <person name="Teeling H."/>
            <person name="Waldmann J."/>
            <person name="Richter M."/>
            <person name="Barbe V."/>
            <person name="Bataille E."/>
            <person name="Glockner F.O."/>
            <person name="Amann R."/>
        </authorList>
    </citation>
    <scope>NUCLEOTIDE SEQUENCE</scope>
</reference>
<dbReference type="PANTHER" id="PTHR33909">
    <property type="entry name" value="SEC TRANSLOCON ACCESSORY COMPLEX SUBUNIT YAJC"/>
    <property type="match status" value="1"/>
</dbReference>
<evidence type="ECO:0000256" key="1">
    <source>
        <dbReference type="ARBA" id="ARBA00004162"/>
    </source>
</evidence>
<dbReference type="InterPro" id="IPR003849">
    <property type="entry name" value="Preprotein_translocase_YajC"/>
</dbReference>
<evidence type="ECO:0000256" key="7">
    <source>
        <dbReference type="ARBA" id="ARBA00022927"/>
    </source>
</evidence>
<dbReference type="GO" id="GO:0005886">
    <property type="term" value="C:plasma membrane"/>
    <property type="evidence" value="ECO:0007669"/>
    <property type="project" value="UniProtKB-SubCell"/>
</dbReference>
<gene>
    <name evidence="11" type="ORF">S18_1082_0018</name>
</gene>
<dbReference type="SMART" id="SM01323">
    <property type="entry name" value="YajC"/>
    <property type="match status" value="1"/>
</dbReference>
<proteinExistence type="inferred from homology"/>
<dbReference type="EMBL" id="FQ032819">
    <property type="protein sequence ID" value="CBL87368.1"/>
    <property type="molecule type" value="Genomic_DNA"/>
</dbReference>
<keyword evidence="9" id="KW-0811">Translocation</keyword>
<evidence type="ECO:0000256" key="9">
    <source>
        <dbReference type="ARBA" id="ARBA00023010"/>
    </source>
</evidence>
<comment type="similarity">
    <text evidence="2">Belongs to the YajC family.</text>
</comment>
<reference evidence="11" key="1">
    <citation type="submission" date="2010-05" db="EMBL/GenBank/DDBJ databases">
        <authorList>
            <person name="Genoscope - CEA"/>
        </authorList>
    </citation>
    <scope>NUCLEOTIDE SEQUENCE</scope>
</reference>
<keyword evidence="4" id="KW-0813">Transport</keyword>
<sequence>MVIFLILPQTLRTRKEKKFKNNLKRGDLIITKGGIHGKIIEVNNTNDTCVIETMAGKVKIEKTSISYDMTLARNPKK</sequence>
<evidence type="ECO:0000256" key="8">
    <source>
        <dbReference type="ARBA" id="ARBA00022989"/>
    </source>
</evidence>
<dbReference type="GO" id="GO:0015031">
    <property type="term" value="P:protein transport"/>
    <property type="evidence" value="ECO:0007669"/>
    <property type="project" value="UniProtKB-KW"/>
</dbReference>
<keyword evidence="8" id="KW-1133">Transmembrane helix</keyword>
<keyword evidence="10" id="KW-0472">Membrane</keyword>
<accession>F4MMK5</accession>
<keyword evidence="5" id="KW-1003">Cell membrane</keyword>
<evidence type="ECO:0000313" key="11">
    <source>
        <dbReference type="EMBL" id="CBL87368.1"/>
    </source>
</evidence>
<evidence type="ECO:0000256" key="2">
    <source>
        <dbReference type="ARBA" id="ARBA00006742"/>
    </source>
</evidence>
<name>F4MMK5_9BACT</name>
<dbReference type="Pfam" id="PF02699">
    <property type="entry name" value="YajC"/>
    <property type="match status" value="1"/>
</dbReference>
<keyword evidence="6" id="KW-0812">Transmembrane</keyword>
<organism evidence="11">
    <name type="scientific">uncultured Flavobacteriia bacterium</name>
    <dbReference type="NCBI Taxonomy" id="212695"/>
    <lineage>
        <taxon>Bacteria</taxon>
        <taxon>Pseudomonadati</taxon>
        <taxon>Bacteroidota</taxon>
        <taxon>Flavobacteriia</taxon>
        <taxon>environmental samples</taxon>
    </lineage>
</organism>
<keyword evidence="7" id="KW-0653">Protein transport</keyword>
<protein>
    <recommendedName>
        <fullName evidence="3">Sec translocon accessory complex subunit YajC</fullName>
    </recommendedName>
</protein>